<dbReference type="SUPFAM" id="SSF56300">
    <property type="entry name" value="Metallo-dependent phosphatases"/>
    <property type="match status" value="1"/>
</dbReference>
<dbReference type="RefSeq" id="XP_029227792.1">
    <property type="nucleotide sequence ID" value="XM_029372087.1"/>
</dbReference>
<dbReference type="GO" id="GO:0016787">
    <property type="term" value="F:hydrolase activity"/>
    <property type="evidence" value="ECO:0007669"/>
    <property type="project" value="UniProtKB-KW"/>
</dbReference>
<evidence type="ECO:0000256" key="1">
    <source>
        <dbReference type="ARBA" id="ARBA00022801"/>
    </source>
</evidence>
<keyword evidence="4" id="KW-0732">Signal</keyword>
<proteinExistence type="predicted"/>
<dbReference type="GeneID" id="40318797"/>
<dbReference type="PANTHER" id="PTHR10340">
    <property type="entry name" value="SPHINGOMYELIN PHOSPHODIESTERASE"/>
    <property type="match status" value="1"/>
</dbReference>
<evidence type="ECO:0000313" key="6">
    <source>
        <dbReference type="Proteomes" id="UP000284403"/>
    </source>
</evidence>
<dbReference type="EMBL" id="MKKU01000294">
    <property type="protein sequence ID" value="RNF16420.1"/>
    <property type="molecule type" value="Genomic_DNA"/>
</dbReference>
<keyword evidence="3" id="KW-0472">Membrane</keyword>
<sequence length="509" mass="56300">MTFRGALLWVSCVMLLLLLLCAPRWLKVDAAAAGTTPEVPSVSLSLLGNLHYDLFFGRPGGYGVCNQGHPSIATPGCDSPLRLIRSVMDDVSRWDRSFNLITGGLFRHGTDTISATEVETMMKDVVGVIANSSGMSSAGGGESVASRTQVALGGTDFIPPNSFTSEGKHPQLLRLLSLMESSGLISLQESKKMATCGYYFRDLSGTKLRVISLNTLLWSNAQRTPPGVGEVDPCGQFPFLQRTIDQAIQRGRNVIILGDTPPTINVADALRKESIAEADTYWREDFRESYFRIIATYRFSVAAQFFGNTSTFGFVDSPEVGPPLYIVPPISPVTGSNPSYLHATLDSNTGRVLTLMQRYLSEEGIWVEGESLENVIEVPLRALEEYLPKDLLLITEREKKWERLMMMRVGGRFLTERGACGVWCRRVIVCASRFYKKASIESCASMDLPSQRLGLILAIVFNCFGVLLIAFSVGYMISHHKVIFHPPEVVGMRKQRRRLFSGHTEEVFS</sequence>
<organism evidence="5 6">
    <name type="scientific">Trypanosoma conorhini</name>
    <dbReference type="NCBI Taxonomy" id="83891"/>
    <lineage>
        <taxon>Eukaryota</taxon>
        <taxon>Discoba</taxon>
        <taxon>Euglenozoa</taxon>
        <taxon>Kinetoplastea</taxon>
        <taxon>Metakinetoplastina</taxon>
        <taxon>Trypanosomatida</taxon>
        <taxon>Trypanosomatidae</taxon>
        <taxon>Trypanosoma</taxon>
    </lineage>
</organism>
<keyword evidence="6" id="KW-1185">Reference proteome</keyword>
<evidence type="ECO:0000256" key="2">
    <source>
        <dbReference type="ARBA" id="ARBA00023180"/>
    </source>
</evidence>
<keyword evidence="1" id="KW-0378">Hydrolase</keyword>
<accession>A0A3R7N5G3</accession>
<dbReference type="InterPro" id="IPR029052">
    <property type="entry name" value="Metallo-depent_PP-like"/>
</dbReference>
<feature type="chain" id="PRO_5018610829" evidence="4">
    <location>
        <begin position="31"/>
        <end position="509"/>
    </location>
</feature>
<dbReference type="OrthoDB" id="348678at2759"/>
<dbReference type="Proteomes" id="UP000284403">
    <property type="component" value="Unassembled WGS sequence"/>
</dbReference>
<feature type="transmembrane region" description="Helical" evidence="3">
    <location>
        <begin position="453"/>
        <end position="477"/>
    </location>
</feature>
<dbReference type="PANTHER" id="PTHR10340:SF57">
    <property type="entry name" value="METALLOPHOS DOMAIN-CONTAINING PROTEIN"/>
    <property type="match status" value="1"/>
</dbReference>
<protein>
    <submittedName>
        <fullName evidence="5">Beta-fructofuranosidase-like protein</fullName>
    </submittedName>
</protein>
<keyword evidence="3" id="KW-1133">Transmembrane helix</keyword>
<comment type="caution">
    <text evidence="5">The sequence shown here is derived from an EMBL/GenBank/DDBJ whole genome shotgun (WGS) entry which is preliminary data.</text>
</comment>
<evidence type="ECO:0000313" key="5">
    <source>
        <dbReference type="EMBL" id="RNF16420.1"/>
    </source>
</evidence>
<reference evidence="5 6" key="1">
    <citation type="journal article" date="2018" name="BMC Genomics">
        <title>Genomic comparison of Trypanosoma conorhini and Trypanosoma rangeli to Trypanosoma cruzi strains of high and low virulence.</title>
        <authorList>
            <person name="Bradwell K.R."/>
            <person name="Koparde V.N."/>
            <person name="Matveyev A.V."/>
            <person name="Serrano M.G."/>
            <person name="Alves J.M."/>
            <person name="Parikh H."/>
            <person name="Huang B."/>
            <person name="Lee V."/>
            <person name="Espinosa-Alvarez O."/>
            <person name="Ortiz P.A."/>
            <person name="Costa-Martins A.G."/>
            <person name="Teixeira M.M."/>
            <person name="Buck G.A."/>
        </authorList>
    </citation>
    <scope>NUCLEOTIDE SEQUENCE [LARGE SCALE GENOMIC DNA]</scope>
    <source>
        <strain evidence="5 6">025E</strain>
    </source>
</reference>
<gene>
    <name evidence="5" type="ORF">Tco025E_05186</name>
</gene>
<keyword evidence="3" id="KW-0812">Transmembrane</keyword>
<feature type="signal peptide" evidence="4">
    <location>
        <begin position="1"/>
        <end position="30"/>
    </location>
</feature>
<evidence type="ECO:0000256" key="3">
    <source>
        <dbReference type="SAM" id="Phobius"/>
    </source>
</evidence>
<evidence type="ECO:0000256" key="4">
    <source>
        <dbReference type="SAM" id="SignalP"/>
    </source>
</evidence>
<name>A0A3R7N5G3_9TRYP</name>
<dbReference type="AlphaFoldDB" id="A0A3R7N5G3"/>
<keyword evidence="2" id="KW-0325">Glycoprotein</keyword>